<keyword evidence="2" id="KW-1185">Reference proteome</keyword>
<protein>
    <submittedName>
        <fullName evidence="1">Uncharacterized protein</fullName>
    </submittedName>
</protein>
<accession>A0AAV8WN50</accession>
<sequence>MRKGIYKLFWDINSIILQRKYLTSLIKRSTPVQRTTKTDSRRNFSHQYSLEHRSKTYRVLEKASVKIDAKLDNILSEISTLHVKISDVLMKLSAVHVTEETRIDNSLPLKEAVMAEVLFPLNTKDDVELLEQKIGDDENFKTALFKYMSTFGGTSGEKMEQKLRI</sequence>
<evidence type="ECO:0000313" key="2">
    <source>
        <dbReference type="Proteomes" id="UP001162156"/>
    </source>
</evidence>
<organism evidence="1 2">
    <name type="scientific">Rhamnusium bicolor</name>
    <dbReference type="NCBI Taxonomy" id="1586634"/>
    <lineage>
        <taxon>Eukaryota</taxon>
        <taxon>Metazoa</taxon>
        <taxon>Ecdysozoa</taxon>
        <taxon>Arthropoda</taxon>
        <taxon>Hexapoda</taxon>
        <taxon>Insecta</taxon>
        <taxon>Pterygota</taxon>
        <taxon>Neoptera</taxon>
        <taxon>Endopterygota</taxon>
        <taxon>Coleoptera</taxon>
        <taxon>Polyphaga</taxon>
        <taxon>Cucujiformia</taxon>
        <taxon>Chrysomeloidea</taxon>
        <taxon>Cerambycidae</taxon>
        <taxon>Lepturinae</taxon>
        <taxon>Rhagiini</taxon>
        <taxon>Rhamnusium</taxon>
    </lineage>
</organism>
<dbReference type="Proteomes" id="UP001162156">
    <property type="component" value="Unassembled WGS sequence"/>
</dbReference>
<evidence type="ECO:0000313" key="1">
    <source>
        <dbReference type="EMBL" id="KAJ8927859.1"/>
    </source>
</evidence>
<proteinExistence type="predicted"/>
<dbReference type="AlphaFoldDB" id="A0AAV8WN50"/>
<reference evidence="1" key="1">
    <citation type="journal article" date="2023" name="Insect Mol. Biol.">
        <title>Genome sequencing provides insights into the evolution of gene families encoding plant cell wall-degrading enzymes in longhorned beetles.</title>
        <authorList>
            <person name="Shin N.R."/>
            <person name="Okamura Y."/>
            <person name="Kirsch R."/>
            <person name="Pauchet Y."/>
        </authorList>
    </citation>
    <scope>NUCLEOTIDE SEQUENCE</scope>
    <source>
        <strain evidence="1">RBIC_L_NR</strain>
    </source>
</reference>
<feature type="non-terminal residue" evidence="1">
    <location>
        <position position="165"/>
    </location>
</feature>
<gene>
    <name evidence="1" type="ORF">NQ314_019601</name>
</gene>
<comment type="caution">
    <text evidence="1">The sequence shown here is derived from an EMBL/GenBank/DDBJ whole genome shotgun (WGS) entry which is preliminary data.</text>
</comment>
<name>A0AAV8WN50_9CUCU</name>
<dbReference type="EMBL" id="JANEYF010005509">
    <property type="protein sequence ID" value="KAJ8927859.1"/>
    <property type="molecule type" value="Genomic_DNA"/>
</dbReference>